<gene>
    <name evidence="6" type="ORF">CRM94_12075</name>
</gene>
<dbReference type="Pfam" id="PF02311">
    <property type="entry name" value="AraC_binding"/>
    <property type="match status" value="1"/>
</dbReference>
<evidence type="ECO:0000259" key="5">
    <source>
        <dbReference type="PROSITE" id="PS01124"/>
    </source>
</evidence>
<dbReference type="InterPro" id="IPR018060">
    <property type="entry name" value="HTH_AraC"/>
</dbReference>
<dbReference type="SUPFAM" id="SSF46689">
    <property type="entry name" value="Homeodomain-like"/>
    <property type="match status" value="2"/>
</dbReference>
<dbReference type="GO" id="GO:0043565">
    <property type="term" value="F:sequence-specific DNA binding"/>
    <property type="evidence" value="ECO:0007669"/>
    <property type="project" value="InterPro"/>
</dbReference>
<dbReference type="SUPFAM" id="SSF51215">
    <property type="entry name" value="Regulatory protein AraC"/>
    <property type="match status" value="1"/>
</dbReference>
<keyword evidence="3" id="KW-0010">Activator</keyword>
<evidence type="ECO:0000313" key="6">
    <source>
        <dbReference type="EMBL" id="PEH42828.1"/>
    </source>
</evidence>
<dbReference type="InterPro" id="IPR014710">
    <property type="entry name" value="RmlC-like_jellyroll"/>
</dbReference>
<keyword evidence="1" id="KW-0805">Transcription regulation</keyword>
<dbReference type="InterPro" id="IPR009057">
    <property type="entry name" value="Homeodomain-like_sf"/>
</dbReference>
<comment type="caution">
    <text evidence="6">The sequence shown here is derived from an EMBL/GenBank/DDBJ whole genome shotgun (WGS) entry which is preliminary data.</text>
</comment>
<evidence type="ECO:0000256" key="1">
    <source>
        <dbReference type="ARBA" id="ARBA00023015"/>
    </source>
</evidence>
<feature type="domain" description="HTH araC/xylS-type" evidence="5">
    <location>
        <begin position="174"/>
        <end position="269"/>
    </location>
</feature>
<dbReference type="Proteomes" id="UP000220629">
    <property type="component" value="Unassembled WGS sequence"/>
</dbReference>
<dbReference type="Pfam" id="PF12833">
    <property type="entry name" value="HTH_18"/>
    <property type="match status" value="1"/>
</dbReference>
<evidence type="ECO:0000256" key="4">
    <source>
        <dbReference type="ARBA" id="ARBA00023163"/>
    </source>
</evidence>
<dbReference type="EMBL" id="PDDY01000001">
    <property type="protein sequence ID" value="PEH42828.1"/>
    <property type="molecule type" value="Genomic_DNA"/>
</dbReference>
<dbReference type="GO" id="GO:0003700">
    <property type="term" value="F:DNA-binding transcription factor activity"/>
    <property type="evidence" value="ECO:0007669"/>
    <property type="project" value="InterPro"/>
</dbReference>
<sequence length="269" mass="30138">MKDRVEYTRSRDVPGLVLGDARFSEFRFDRHYHLDFHVGVVTEGVQRQQFGGKTVLLGPGSVSLMPPGEVHDGTRVGDGAYTLKTFRLPPELMAGLAEELSGSTREPALQGASLEDLGLAQRLNAIHAALRGEYRDAPLGVQSAWLVALERLFAQSRAWAPRQVAGALSELQWQRVRDYCEAHLADKITLDELAALCELDRFVFLKLFKRSASMTPHAWLVRLRLERACLMLHRGTQSIAEVAQAVGFYDQSHFNRAFRRAFGCAPSRY</sequence>
<dbReference type="InterPro" id="IPR050204">
    <property type="entry name" value="AraC_XylS_family_regulators"/>
</dbReference>
<accession>A0A2A7SH27</accession>
<dbReference type="AlphaFoldDB" id="A0A2A7SH27"/>
<evidence type="ECO:0000256" key="3">
    <source>
        <dbReference type="ARBA" id="ARBA00023159"/>
    </source>
</evidence>
<dbReference type="Gene3D" id="2.60.120.10">
    <property type="entry name" value="Jelly Rolls"/>
    <property type="match status" value="1"/>
</dbReference>
<dbReference type="InterPro" id="IPR020449">
    <property type="entry name" value="Tscrpt_reg_AraC-type_HTH"/>
</dbReference>
<reference evidence="7" key="1">
    <citation type="submission" date="2017-09" db="EMBL/GenBank/DDBJ databases">
        <title>FDA dAtabase for Regulatory Grade micrObial Sequences (FDA-ARGOS): Supporting development and validation of Infectious Disease Dx tests.</title>
        <authorList>
            <person name="Minogue T."/>
            <person name="Wolcott M."/>
            <person name="Wasieloski L."/>
            <person name="Aguilar W."/>
            <person name="Moore D."/>
            <person name="Tallon L."/>
            <person name="Sadzewicz L."/>
            <person name="Ott S."/>
            <person name="Zhao X."/>
            <person name="Nagaraj S."/>
            <person name="Vavikolanu K."/>
            <person name="Aluvathingal J."/>
            <person name="Nadendla S."/>
            <person name="Sichtig H."/>
        </authorList>
    </citation>
    <scope>NUCLEOTIDE SEQUENCE [LARGE SCALE GENOMIC DNA]</scope>
    <source>
        <strain evidence="7">FDAARGOS_390</strain>
    </source>
</reference>
<dbReference type="PROSITE" id="PS00041">
    <property type="entry name" value="HTH_ARAC_FAMILY_1"/>
    <property type="match status" value="1"/>
</dbReference>
<dbReference type="InterPro" id="IPR018062">
    <property type="entry name" value="HTH_AraC-typ_CS"/>
</dbReference>
<dbReference type="Gene3D" id="1.10.10.60">
    <property type="entry name" value="Homeodomain-like"/>
    <property type="match status" value="2"/>
</dbReference>
<keyword evidence="4" id="KW-0804">Transcription</keyword>
<dbReference type="InterPro" id="IPR037923">
    <property type="entry name" value="HTH-like"/>
</dbReference>
<dbReference type="PANTHER" id="PTHR46796:SF11">
    <property type="entry name" value="TRANSCRIPTIONAL REGULATOR-RELATED"/>
    <property type="match status" value="1"/>
</dbReference>
<evidence type="ECO:0000256" key="2">
    <source>
        <dbReference type="ARBA" id="ARBA00023125"/>
    </source>
</evidence>
<name>A0A2A7SH27_BURGA</name>
<protein>
    <submittedName>
        <fullName evidence="6">AraC family transcriptional regulator</fullName>
    </submittedName>
</protein>
<dbReference type="InterPro" id="IPR003313">
    <property type="entry name" value="AraC-bd"/>
</dbReference>
<keyword evidence="2" id="KW-0238">DNA-binding</keyword>
<dbReference type="RefSeq" id="WP_017919652.1">
    <property type="nucleotide sequence ID" value="NZ_CADEPO010000003.1"/>
</dbReference>
<dbReference type="PANTHER" id="PTHR46796">
    <property type="entry name" value="HTH-TYPE TRANSCRIPTIONAL ACTIVATOR RHAS-RELATED"/>
    <property type="match status" value="1"/>
</dbReference>
<dbReference type="PROSITE" id="PS01124">
    <property type="entry name" value="HTH_ARAC_FAMILY_2"/>
    <property type="match status" value="1"/>
</dbReference>
<organism evidence="6 7">
    <name type="scientific">Burkholderia gladioli</name>
    <name type="common">Pseudomonas marginata</name>
    <name type="synonym">Phytomonas marginata</name>
    <dbReference type="NCBI Taxonomy" id="28095"/>
    <lineage>
        <taxon>Bacteria</taxon>
        <taxon>Pseudomonadati</taxon>
        <taxon>Pseudomonadota</taxon>
        <taxon>Betaproteobacteria</taxon>
        <taxon>Burkholderiales</taxon>
        <taxon>Burkholderiaceae</taxon>
        <taxon>Burkholderia</taxon>
    </lineage>
</organism>
<dbReference type="PRINTS" id="PR00032">
    <property type="entry name" value="HTHARAC"/>
</dbReference>
<evidence type="ECO:0000313" key="7">
    <source>
        <dbReference type="Proteomes" id="UP000220629"/>
    </source>
</evidence>
<dbReference type="SMART" id="SM00342">
    <property type="entry name" value="HTH_ARAC"/>
    <property type="match status" value="1"/>
</dbReference>
<proteinExistence type="predicted"/>